<evidence type="ECO:0008006" key="3">
    <source>
        <dbReference type="Google" id="ProtNLM"/>
    </source>
</evidence>
<evidence type="ECO:0000313" key="1">
    <source>
        <dbReference type="EMBL" id="NJR80185.1"/>
    </source>
</evidence>
<dbReference type="RefSeq" id="WP_168135743.1">
    <property type="nucleotide sequence ID" value="NZ_JAAVJH010000014.1"/>
</dbReference>
<dbReference type="EMBL" id="JAAVJH010000014">
    <property type="protein sequence ID" value="NJR80185.1"/>
    <property type="molecule type" value="Genomic_DNA"/>
</dbReference>
<comment type="caution">
    <text evidence="1">The sequence shown here is derived from an EMBL/GenBank/DDBJ whole genome shotgun (WGS) entry which is preliminary data.</text>
</comment>
<proteinExistence type="predicted"/>
<organism evidence="1 2">
    <name type="scientific">Sphingomonas corticis</name>
    <dbReference type="NCBI Taxonomy" id="2722791"/>
    <lineage>
        <taxon>Bacteria</taxon>
        <taxon>Pseudomonadati</taxon>
        <taxon>Pseudomonadota</taxon>
        <taxon>Alphaproteobacteria</taxon>
        <taxon>Sphingomonadales</taxon>
        <taxon>Sphingomonadaceae</taxon>
        <taxon>Sphingomonas</taxon>
    </lineage>
</organism>
<name>A0ABX1CV65_9SPHN</name>
<keyword evidence="2" id="KW-1185">Reference proteome</keyword>
<protein>
    <recommendedName>
        <fullName evidence="3">Amidase</fullName>
    </recommendedName>
</protein>
<dbReference type="Proteomes" id="UP000732399">
    <property type="component" value="Unassembled WGS sequence"/>
</dbReference>
<reference evidence="1 2" key="1">
    <citation type="submission" date="2020-03" db="EMBL/GenBank/DDBJ databases">
        <authorList>
            <person name="Wang L."/>
            <person name="He N."/>
            <person name="Li Y."/>
            <person name="Fang Y."/>
            <person name="Zhang F."/>
        </authorList>
    </citation>
    <scope>NUCLEOTIDE SEQUENCE [LARGE SCALE GENOMIC DNA]</scope>
    <source>
        <strain evidence="1 2">36D10-4-7</strain>
    </source>
</reference>
<evidence type="ECO:0000313" key="2">
    <source>
        <dbReference type="Proteomes" id="UP000732399"/>
    </source>
</evidence>
<gene>
    <name evidence="1" type="ORF">HBH26_16510</name>
</gene>
<accession>A0ABX1CV65</accession>
<sequence length="57" mass="5815">MTTSLLARQRAHQRATPTALAAQAGVTALEARARRLAPGSGAFNAVAAEALAAAREE</sequence>